<dbReference type="GO" id="GO:0016020">
    <property type="term" value="C:membrane"/>
    <property type="evidence" value="ECO:0007669"/>
    <property type="project" value="UniProtKB-SubCell"/>
</dbReference>
<sequence length="379" mass="41480">MMEKKAAVPISAFQMSLLLFAFMTGSAIINIPGPIISEAFGGAWISLLFSGAAGLLLLGCLLFLHRAEPDLSYVECSKKALGTAVTFALSVMTVPFLLHIVTGIVIDVGLFMNSSMLRETPNTVFNLAIFAIAALTARAGIEVMARMFALILMLIIPLTVIVLALAIPNYQFANLLPVFPYGWRPIWHGAYSSFGFPFEEIFVFGMLLKYTRKEDRTFLGRSLAKGFSSCILFLILSTLCTLMLFGPLAPIKKYSLFELARIIEAFEIIQRIESVIGMSLIAGSYMKESIALFVLAHFVSDLFKLKDARAIMMPLALIGFLNSLVSYDSNTEWIEIVNVMHPLWAFGGFTLPLLLTAALIGIKRRRSGARASGSADSSG</sequence>
<feature type="transmembrane region" description="Helical" evidence="8">
    <location>
        <begin position="85"/>
        <end position="112"/>
    </location>
</feature>
<dbReference type="EMBL" id="JACJVO010000045">
    <property type="protein sequence ID" value="MBB6735199.1"/>
    <property type="molecule type" value="Genomic_DNA"/>
</dbReference>
<evidence type="ECO:0000256" key="5">
    <source>
        <dbReference type="ARBA" id="ARBA00022692"/>
    </source>
</evidence>
<feature type="transmembrane region" description="Helical" evidence="8">
    <location>
        <begin position="339"/>
        <end position="362"/>
    </location>
</feature>
<dbReference type="PANTHER" id="PTHR34975:SF2">
    <property type="entry name" value="SPORE GERMINATION PROTEIN A2"/>
    <property type="match status" value="1"/>
</dbReference>
<feature type="transmembrane region" description="Helical" evidence="8">
    <location>
        <begin position="187"/>
        <end position="208"/>
    </location>
</feature>
<accession>A0A7X0SSC4</accession>
<gene>
    <name evidence="9" type="ORF">H7C18_30235</name>
</gene>
<feature type="transmembrane region" description="Helical" evidence="8">
    <location>
        <begin position="229"/>
        <end position="249"/>
    </location>
</feature>
<evidence type="ECO:0000256" key="2">
    <source>
        <dbReference type="ARBA" id="ARBA00007998"/>
    </source>
</evidence>
<feature type="transmembrane region" description="Helical" evidence="8">
    <location>
        <begin position="275"/>
        <end position="298"/>
    </location>
</feature>
<comment type="caution">
    <text evidence="9">The sequence shown here is derived from an EMBL/GenBank/DDBJ whole genome shotgun (WGS) entry which is preliminary data.</text>
</comment>
<name>A0A7X0SSC4_9BACL</name>
<keyword evidence="7 8" id="KW-0472">Membrane</keyword>
<organism evidence="9 10">
    <name type="scientific">Cohnella zeiphila</name>
    <dbReference type="NCBI Taxonomy" id="2761120"/>
    <lineage>
        <taxon>Bacteria</taxon>
        <taxon>Bacillati</taxon>
        <taxon>Bacillota</taxon>
        <taxon>Bacilli</taxon>
        <taxon>Bacillales</taxon>
        <taxon>Paenibacillaceae</taxon>
        <taxon>Cohnella</taxon>
    </lineage>
</organism>
<evidence type="ECO:0000256" key="1">
    <source>
        <dbReference type="ARBA" id="ARBA00004141"/>
    </source>
</evidence>
<comment type="similarity">
    <text evidence="2">Belongs to the amino acid-polyamine-organocation (APC) superfamily. Spore germination protein (SGP) (TC 2.A.3.9) family.</text>
</comment>
<comment type="subcellular location">
    <subcellularLocation>
        <location evidence="1">Membrane</location>
        <topology evidence="1">Multi-pass membrane protein</topology>
    </subcellularLocation>
</comment>
<reference evidence="9 10" key="1">
    <citation type="submission" date="2020-08" db="EMBL/GenBank/DDBJ databases">
        <title>Cohnella phylogeny.</title>
        <authorList>
            <person name="Dunlap C."/>
        </authorList>
    </citation>
    <scope>NUCLEOTIDE SEQUENCE [LARGE SCALE GENOMIC DNA]</scope>
    <source>
        <strain evidence="9 10">CBP 2801</strain>
    </source>
</reference>
<keyword evidence="3" id="KW-0813">Transport</keyword>
<evidence type="ECO:0000313" key="10">
    <source>
        <dbReference type="Proteomes" id="UP000564644"/>
    </source>
</evidence>
<evidence type="ECO:0000313" key="9">
    <source>
        <dbReference type="EMBL" id="MBB6735199.1"/>
    </source>
</evidence>
<dbReference type="RefSeq" id="WP_185132854.1">
    <property type="nucleotide sequence ID" value="NZ_JACJVO010000045.1"/>
</dbReference>
<feature type="transmembrane region" description="Helical" evidence="8">
    <location>
        <begin position="148"/>
        <end position="167"/>
    </location>
</feature>
<evidence type="ECO:0000256" key="6">
    <source>
        <dbReference type="ARBA" id="ARBA00022989"/>
    </source>
</evidence>
<dbReference type="InterPro" id="IPR004761">
    <property type="entry name" value="Spore_GerAB"/>
</dbReference>
<feature type="transmembrane region" description="Helical" evidence="8">
    <location>
        <begin position="310"/>
        <end position="327"/>
    </location>
</feature>
<feature type="transmembrane region" description="Helical" evidence="8">
    <location>
        <begin position="124"/>
        <end position="141"/>
    </location>
</feature>
<feature type="transmembrane region" description="Helical" evidence="8">
    <location>
        <begin position="43"/>
        <end position="64"/>
    </location>
</feature>
<proteinExistence type="inferred from homology"/>
<dbReference type="GO" id="GO:0009847">
    <property type="term" value="P:spore germination"/>
    <property type="evidence" value="ECO:0007669"/>
    <property type="project" value="InterPro"/>
</dbReference>
<evidence type="ECO:0000256" key="3">
    <source>
        <dbReference type="ARBA" id="ARBA00022448"/>
    </source>
</evidence>
<keyword evidence="5 8" id="KW-0812">Transmembrane</keyword>
<keyword evidence="4" id="KW-0309">Germination</keyword>
<keyword evidence="10" id="KW-1185">Reference proteome</keyword>
<protein>
    <submittedName>
        <fullName evidence="9">GerAB/ArcD/ProY family transporter</fullName>
    </submittedName>
</protein>
<dbReference type="Proteomes" id="UP000564644">
    <property type="component" value="Unassembled WGS sequence"/>
</dbReference>
<evidence type="ECO:0000256" key="4">
    <source>
        <dbReference type="ARBA" id="ARBA00022544"/>
    </source>
</evidence>
<dbReference type="Pfam" id="PF03845">
    <property type="entry name" value="Spore_permease"/>
    <property type="match status" value="1"/>
</dbReference>
<dbReference type="AlphaFoldDB" id="A0A7X0SSC4"/>
<evidence type="ECO:0000256" key="7">
    <source>
        <dbReference type="ARBA" id="ARBA00023136"/>
    </source>
</evidence>
<keyword evidence="6 8" id="KW-1133">Transmembrane helix</keyword>
<dbReference type="PANTHER" id="PTHR34975">
    <property type="entry name" value="SPORE GERMINATION PROTEIN A2"/>
    <property type="match status" value="1"/>
</dbReference>
<evidence type="ECO:0000256" key="8">
    <source>
        <dbReference type="SAM" id="Phobius"/>
    </source>
</evidence>